<keyword evidence="5 7" id="KW-1133">Transmembrane helix</keyword>
<feature type="transmembrane region" description="Helical" evidence="7">
    <location>
        <begin position="276"/>
        <end position="298"/>
    </location>
</feature>
<dbReference type="PANTHER" id="PTHR34856">
    <property type="entry name" value="PROTEIN NRFD"/>
    <property type="match status" value="1"/>
</dbReference>
<evidence type="ECO:0000256" key="5">
    <source>
        <dbReference type="ARBA" id="ARBA00022989"/>
    </source>
</evidence>
<dbReference type="Gene3D" id="1.20.1630.10">
    <property type="entry name" value="Formate dehydrogenase/DMSO reductase domain"/>
    <property type="match status" value="1"/>
</dbReference>
<evidence type="ECO:0000256" key="2">
    <source>
        <dbReference type="ARBA" id="ARBA00008929"/>
    </source>
</evidence>
<evidence type="ECO:0000256" key="1">
    <source>
        <dbReference type="ARBA" id="ARBA00004651"/>
    </source>
</evidence>
<comment type="subcellular location">
    <subcellularLocation>
        <location evidence="1">Cell membrane</location>
        <topology evidence="1">Multi-pass membrane protein</topology>
    </subcellularLocation>
</comment>
<dbReference type="EMBL" id="AP011788">
    <property type="protein sequence ID" value="BAL57919.1"/>
    <property type="molecule type" value="Genomic_DNA"/>
</dbReference>
<gene>
    <name evidence="8" type="ORF">HGMM_F52F12C22</name>
</gene>
<feature type="transmembrane region" description="Helical" evidence="7">
    <location>
        <begin position="21"/>
        <end position="40"/>
    </location>
</feature>
<protein>
    <submittedName>
        <fullName evidence="8">Molybdopterin oxidoreductase, membrane subunit</fullName>
    </submittedName>
</protein>
<reference evidence="8" key="2">
    <citation type="journal article" date="2012" name="PLoS ONE">
        <title>A Deeply Branching Thermophilic Bacterium with an Ancient Acetyl-CoA Pathway Dominates a Subsurface Ecosystem.</title>
        <authorList>
            <person name="Takami H."/>
            <person name="Noguchi H."/>
            <person name="Takaki Y."/>
            <person name="Uchiyama I."/>
            <person name="Toyoda A."/>
            <person name="Nishi S."/>
            <person name="Chee G.-J."/>
            <person name="Arai W."/>
            <person name="Nunoura T."/>
            <person name="Itoh T."/>
            <person name="Hattori M."/>
            <person name="Takai K."/>
        </authorList>
    </citation>
    <scope>NUCLEOTIDE SEQUENCE</scope>
</reference>
<evidence type="ECO:0000313" key="8">
    <source>
        <dbReference type="EMBL" id="BAL57919.1"/>
    </source>
</evidence>
<dbReference type="PANTHER" id="PTHR34856:SF2">
    <property type="entry name" value="PROTEIN NRFD"/>
    <property type="match status" value="1"/>
</dbReference>
<proteinExistence type="inferred from homology"/>
<sequence length="482" mass="53096">MQRFKKLEDHLQPLQRLGLPYLLGVGALLTLIAYAVYIYLTQQLRWGLGVTGMNTPTYWGLYIVNFVFFVGLSAGGVIVASLVHAFNIEKFRSVARIAELLAISCLLLAILFITLDLGRPDRVFNLFFYGRIGSPLLWDVIVIGTYLLVGMAYGYFGTRCDLVKCMRLFPKRRWLYRVLALGYTDDSPQAIARDHKILKILAIVALPLAVALHSVTAWILGLVKAKPGWHSALLGPLFVVSATVSGLALVILTVAFVKRILKLPIKEELIEDLGRLLALAIPVLGYFLFAELLTVTFAAEPTKIAIFEEMIVGKWAPIFWFNLVMGLVVPLVILLKPAPRLIVAGGAVAALIITPLAARFSFPSLLGHFLPAVASLPGWVEYPLVWMTLLVIALLILAHPRWAASTRVGLAAFLVVLGVLAERFNIVIPPELHPLLPYPHGAYTPTWVEYVLVAGVYAIGVLFFVVCSKLFPLVELEEPKGG</sequence>
<keyword evidence="4 7" id="KW-0812">Transmembrane</keyword>
<evidence type="ECO:0000256" key="3">
    <source>
        <dbReference type="ARBA" id="ARBA00022475"/>
    </source>
</evidence>
<feature type="transmembrane region" description="Helical" evidence="7">
    <location>
        <begin position="382"/>
        <end position="398"/>
    </location>
</feature>
<dbReference type="AlphaFoldDB" id="H5SP33"/>
<accession>H5SP33</accession>
<name>H5SP33_9BACT</name>
<dbReference type="InterPro" id="IPR052049">
    <property type="entry name" value="Electron_transfer_protein"/>
</dbReference>
<reference evidence="8" key="1">
    <citation type="journal article" date="2005" name="Environ. Microbiol.">
        <title>Genetic and functional properties of uncultivated thermophilic crenarchaeotes from a subsurface gold mine as revealed by analysis of genome fragments.</title>
        <authorList>
            <person name="Nunoura T."/>
            <person name="Hirayama H."/>
            <person name="Takami H."/>
            <person name="Oida H."/>
            <person name="Nishi S."/>
            <person name="Shimamura S."/>
            <person name="Suzuki Y."/>
            <person name="Inagaki F."/>
            <person name="Takai K."/>
            <person name="Nealson K.H."/>
            <person name="Horikoshi K."/>
        </authorList>
    </citation>
    <scope>NUCLEOTIDE SEQUENCE</scope>
</reference>
<dbReference type="InterPro" id="IPR005614">
    <property type="entry name" value="NrfD-like"/>
</dbReference>
<feature type="transmembrane region" description="Helical" evidence="7">
    <location>
        <begin position="200"/>
        <end position="221"/>
    </location>
</feature>
<keyword evidence="6 7" id="KW-0472">Membrane</keyword>
<feature type="transmembrane region" description="Helical" evidence="7">
    <location>
        <begin position="448"/>
        <end position="471"/>
    </location>
</feature>
<feature type="transmembrane region" description="Helical" evidence="7">
    <location>
        <begin position="135"/>
        <end position="156"/>
    </location>
</feature>
<dbReference type="GO" id="GO:0005886">
    <property type="term" value="C:plasma membrane"/>
    <property type="evidence" value="ECO:0007669"/>
    <property type="project" value="UniProtKB-SubCell"/>
</dbReference>
<feature type="transmembrane region" description="Helical" evidence="7">
    <location>
        <begin position="97"/>
        <end position="115"/>
    </location>
</feature>
<dbReference type="Pfam" id="PF03916">
    <property type="entry name" value="NrfD"/>
    <property type="match status" value="1"/>
</dbReference>
<keyword evidence="3" id="KW-1003">Cell membrane</keyword>
<feature type="transmembrane region" description="Helical" evidence="7">
    <location>
        <begin position="60"/>
        <end position="85"/>
    </location>
</feature>
<evidence type="ECO:0000256" key="6">
    <source>
        <dbReference type="ARBA" id="ARBA00023136"/>
    </source>
</evidence>
<organism evidence="8">
    <name type="scientific">uncultured Acetothermia bacterium</name>
    <dbReference type="NCBI Taxonomy" id="236499"/>
    <lineage>
        <taxon>Bacteria</taxon>
        <taxon>Candidatus Bipolaricaulota</taxon>
        <taxon>environmental samples</taxon>
    </lineage>
</organism>
<feature type="transmembrane region" description="Helical" evidence="7">
    <location>
        <begin position="233"/>
        <end position="256"/>
    </location>
</feature>
<evidence type="ECO:0000256" key="7">
    <source>
        <dbReference type="SAM" id="Phobius"/>
    </source>
</evidence>
<evidence type="ECO:0000256" key="4">
    <source>
        <dbReference type="ARBA" id="ARBA00022692"/>
    </source>
</evidence>
<comment type="similarity">
    <text evidence="2">Belongs to the NrfD family.</text>
</comment>
<feature type="transmembrane region" description="Helical" evidence="7">
    <location>
        <begin position="318"/>
        <end position="335"/>
    </location>
</feature>
<feature type="transmembrane region" description="Helical" evidence="7">
    <location>
        <begin position="342"/>
        <end position="362"/>
    </location>
</feature>
<feature type="transmembrane region" description="Helical" evidence="7">
    <location>
        <begin position="410"/>
        <end position="428"/>
    </location>
</feature>